<dbReference type="EMBL" id="FZPD01000001">
    <property type="protein sequence ID" value="SNS50225.1"/>
    <property type="molecule type" value="Genomic_DNA"/>
</dbReference>
<evidence type="ECO:0000256" key="4">
    <source>
        <dbReference type="ARBA" id="ARBA00023136"/>
    </source>
</evidence>
<evidence type="ECO:0000256" key="3">
    <source>
        <dbReference type="ARBA" id="ARBA00022989"/>
    </source>
</evidence>
<keyword evidence="4 5" id="KW-0472">Membrane</keyword>
<proteinExistence type="predicted"/>
<comment type="subcellular location">
    <subcellularLocation>
        <location evidence="1">Membrane</location>
        <topology evidence="1">Multi-pass membrane protein</topology>
    </subcellularLocation>
</comment>
<dbReference type="AlphaFoldDB" id="A0A239F067"/>
<dbReference type="InterPro" id="IPR032808">
    <property type="entry name" value="DoxX"/>
</dbReference>
<dbReference type="RefSeq" id="WP_179213281.1">
    <property type="nucleotide sequence ID" value="NZ_FZPD01000001.1"/>
</dbReference>
<feature type="transmembrane region" description="Helical" evidence="5">
    <location>
        <begin position="71"/>
        <end position="90"/>
    </location>
</feature>
<feature type="transmembrane region" description="Helical" evidence="5">
    <location>
        <begin position="96"/>
        <end position="112"/>
    </location>
</feature>
<evidence type="ECO:0000313" key="6">
    <source>
        <dbReference type="EMBL" id="SNS50225.1"/>
    </source>
</evidence>
<organism evidence="6 7">
    <name type="scientific">Ekhidna lutea</name>
    <dbReference type="NCBI Taxonomy" id="447679"/>
    <lineage>
        <taxon>Bacteria</taxon>
        <taxon>Pseudomonadati</taxon>
        <taxon>Bacteroidota</taxon>
        <taxon>Cytophagia</taxon>
        <taxon>Cytophagales</taxon>
        <taxon>Reichenbachiellaceae</taxon>
        <taxon>Ekhidna</taxon>
    </lineage>
</organism>
<gene>
    <name evidence="6" type="ORF">SAMN05421640_0418</name>
</gene>
<accession>A0A239F067</accession>
<dbReference type="GO" id="GO:0016020">
    <property type="term" value="C:membrane"/>
    <property type="evidence" value="ECO:0007669"/>
    <property type="project" value="UniProtKB-SubCell"/>
</dbReference>
<evidence type="ECO:0000256" key="5">
    <source>
        <dbReference type="SAM" id="Phobius"/>
    </source>
</evidence>
<keyword evidence="2 5" id="KW-0812">Transmembrane</keyword>
<reference evidence="6 7" key="1">
    <citation type="submission" date="2017-06" db="EMBL/GenBank/DDBJ databases">
        <authorList>
            <person name="Kim H.J."/>
            <person name="Triplett B.A."/>
        </authorList>
    </citation>
    <scope>NUCLEOTIDE SEQUENCE [LARGE SCALE GENOMIC DNA]</scope>
    <source>
        <strain evidence="6 7">DSM 19307</strain>
    </source>
</reference>
<dbReference type="Pfam" id="PF07681">
    <property type="entry name" value="DoxX"/>
    <property type="match status" value="1"/>
</dbReference>
<protein>
    <submittedName>
        <fullName evidence="6">DoxX-like family protein</fullName>
    </submittedName>
</protein>
<keyword evidence="7" id="KW-1185">Reference proteome</keyword>
<sequence>MTIFKKVLLFLMSANYANTFIPHGWEKFDAEGFWSTAFIERWGYGLYFMYFIGVLEFLGGIGILIPKANKYAAFTLAVVMLGAIVTRTVFGTSLDDVIWIGFTMVTLLYISLERGMDQELTKWYGMIKKK</sequence>
<evidence type="ECO:0000313" key="7">
    <source>
        <dbReference type="Proteomes" id="UP000198393"/>
    </source>
</evidence>
<evidence type="ECO:0000256" key="1">
    <source>
        <dbReference type="ARBA" id="ARBA00004141"/>
    </source>
</evidence>
<feature type="transmembrane region" description="Helical" evidence="5">
    <location>
        <begin position="43"/>
        <end position="64"/>
    </location>
</feature>
<dbReference type="Proteomes" id="UP000198393">
    <property type="component" value="Unassembled WGS sequence"/>
</dbReference>
<keyword evidence="3 5" id="KW-1133">Transmembrane helix</keyword>
<name>A0A239F067_EKHLU</name>
<evidence type="ECO:0000256" key="2">
    <source>
        <dbReference type="ARBA" id="ARBA00022692"/>
    </source>
</evidence>